<evidence type="ECO:0000256" key="2">
    <source>
        <dbReference type="ARBA" id="ARBA00022692"/>
    </source>
</evidence>
<keyword evidence="2" id="KW-0812">Transmembrane</keyword>
<keyword evidence="1" id="KW-0808">Transferase</keyword>
<evidence type="ECO:0000256" key="3">
    <source>
        <dbReference type="ARBA" id="ARBA00022989"/>
    </source>
</evidence>
<organism evidence="7 9">
    <name type="scientific">Adineta steineri</name>
    <dbReference type="NCBI Taxonomy" id="433720"/>
    <lineage>
        <taxon>Eukaryota</taxon>
        <taxon>Metazoa</taxon>
        <taxon>Spiralia</taxon>
        <taxon>Gnathifera</taxon>
        <taxon>Rotifera</taxon>
        <taxon>Eurotatoria</taxon>
        <taxon>Bdelloidea</taxon>
        <taxon>Adinetida</taxon>
        <taxon>Adinetidae</taxon>
        <taxon>Adineta</taxon>
    </lineage>
</organism>
<evidence type="ECO:0000256" key="6">
    <source>
        <dbReference type="ARBA" id="ARBA00023315"/>
    </source>
</evidence>
<evidence type="ECO:0000256" key="5">
    <source>
        <dbReference type="ARBA" id="ARBA00023136"/>
    </source>
</evidence>
<protein>
    <submittedName>
        <fullName evidence="7">Uncharacterized protein</fullName>
    </submittedName>
</protein>
<dbReference type="Proteomes" id="UP000663881">
    <property type="component" value="Unassembled WGS sequence"/>
</dbReference>
<name>A0A815W2G1_9BILA</name>
<proteinExistence type="predicted"/>
<dbReference type="AlphaFoldDB" id="A0A815W2G1"/>
<evidence type="ECO:0000256" key="1">
    <source>
        <dbReference type="ARBA" id="ARBA00022679"/>
    </source>
</evidence>
<reference evidence="7" key="1">
    <citation type="submission" date="2021-02" db="EMBL/GenBank/DDBJ databases">
        <authorList>
            <person name="Nowell W R."/>
        </authorList>
    </citation>
    <scope>NUCLEOTIDE SEQUENCE</scope>
</reference>
<evidence type="ECO:0000256" key="4">
    <source>
        <dbReference type="ARBA" id="ARBA00023098"/>
    </source>
</evidence>
<dbReference type="OrthoDB" id="10051137at2759"/>
<dbReference type="GO" id="GO:0019432">
    <property type="term" value="P:triglyceride biosynthetic process"/>
    <property type="evidence" value="ECO:0007669"/>
    <property type="project" value="TreeGrafter"/>
</dbReference>
<dbReference type="Proteomes" id="UP000663891">
    <property type="component" value="Unassembled WGS sequence"/>
</dbReference>
<comment type="caution">
    <text evidence="7">The sequence shown here is derived from an EMBL/GenBank/DDBJ whole genome shotgun (WGS) entry which is preliminary data.</text>
</comment>
<evidence type="ECO:0000313" key="8">
    <source>
        <dbReference type="EMBL" id="CAF4459175.1"/>
    </source>
</evidence>
<accession>A0A815W2G1</accession>
<dbReference type="PANTHER" id="PTHR23063:SF2">
    <property type="entry name" value="GLYCEROL-3-PHOSPHATE ACYLTRANSFERASE 4, ISOFORM D-RELATED"/>
    <property type="match status" value="1"/>
</dbReference>
<evidence type="ECO:0000313" key="7">
    <source>
        <dbReference type="EMBL" id="CAF1536527.1"/>
    </source>
</evidence>
<dbReference type="EMBL" id="CAJNON010005654">
    <property type="protein sequence ID" value="CAF1536527.1"/>
    <property type="molecule type" value="Genomic_DNA"/>
</dbReference>
<dbReference type="GO" id="GO:0005783">
    <property type="term" value="C:endoplasmic reticulum"/>
    <property type="evidence" value="ECO:0007669"/>
    <property type="project" value="TreeGrafter"/>
</dbReference>
<dbReference type="EMBL" id="CAJOAY010036719">
    <property type="protein sequence ID" value="CAF4459175.1"/>
    <property type="molecule type" value="Genomic_DNA"/>
</dbReference>
<keyword evidence="4" id="KW-0443">Lipid metabolism</keyword>
<dbReference type="PANTHER" id="PTHR23063">
    <property type="entry name" value="PHOSPHOLIPID ACYLTRANSFERASE"/>
    <property type="match status" value="1"/>
</dbReference>
<keyword evidence="5" id="KW-0472">Membrane</keyword>
<evidence type="ECO:0000313" key="9">
    <source>
        <dbReference type="Proteomes" id="UP000663891"/>
    </source>
</evidence>
<gene>
    <name evidence="8" type="ORF">OKA104_LOCUS54590</name>
    <name evidence="7" type="ORF">VCS650_LOCUS43883</name>
</gene>
<sequence>MMTSWAIVVDVYYLPPMYIGKNESPTDFARRVKAAIANTGGLVDLEWDAYLKCGLSKDNLRAKEQRKFVEMHKAK</sequence>
<keyword evidence="3" id="KW-1133">Transmembrane helix</keyword>
<dbReference type="GO" id="GO:0004366">
    <property type="term" value="F:glycerol-3-phosphate O-acyltransferase activity"/>
    <property type="evidence" value="ECO:0007669"/>
    <property type="project" value="TreeGrafter"/>
</dbReference>
<keyword evidence="6" id="KW-0012">Acyltransferase</keyword>